<dbReference type="OrthoDB" id="3302765at2"/>
<reference evidence="1 2" key="1">
    <citation type="submission" date="2019-06" db="EMBL/GenBank/DDBJ databases">
        <title>Sequencing the genomes of 1000 actinobacteria strains.</title>
        <authorList>
            <person name="Klenk H.-P."/>
        </authorList>
    </citation>
    <scope>NUCLEOTIDE SEQUENCE [LARGE SCALE GENOMIC DNA]</scope>
    <source>
        <strain evidence="1 2">DSM 43866</strain>
    </source>
</reference>
<dbReference type="Proteomes" id="UP000320239">
    <property type="component" value="Unassembled WGS sequence"/>
</dbReference>
<gene>
    <name evidence="1" type="ORF">FHX34_102142</name>
</gene>
<comment type="caution">
    <text evidence="1">The sequence shown here is derived from an EMBL/GenBank/DDBJ whole genome shotgun (WGS) entry which is preliminary data.</text>
</comment>
<protein>
    <submittedName>
        <fullName evidence="1">Uncharacterized protein</fullName>
    </submittedName>
</protein>
<dbReference type="EMBL" id="VIWY01000002">
    <property type="protein sequence ID" value="TWG23593.1"/>
    <property type="molecule type" value="Genomic_DNA"/>
</dbReference>
<accession>A0A561WIA7</accession>
<organism evidence="1 2">
    <name type="scientific">Actinoplanes teichomyceticus</name>
    <dbReference type="NCBI Taxonomy" id="1867"/>
    <lineage>
        <taxon>Bacteria</taxon>
        <taxon>Bacillati</taxon>
        <taxon>Actinomycetota</taxon>
        <taxon>Actinomycetes</taxon>
        <taxon>Micromonosporales</taxon>
        <taxon>Micromonosporaceae</taxon>
        <taxon>Actinoplanes</taxon>
    </lineage>
</organism>
<name>A0A561WIA7_ACTTI</name>
<evidence type="ECO:0000313" key="2">
    <source>
        <dbReference type="Proteomes" id="UP000320239"/>
    </source>
</evidence>
<sequence length="127" mass="14090">MTALEGVALRRRSRIVVARRTGWPAGALAMCESLDAAHPGWCASWLGPNYGRGWERPAGFAAWRPGWWMVGCDDLRRLPQGGIARRVVAWGPSVAELEARIAVIEALHAEEEAKEEQLYSAIRRGLR</sequence>
<keyword evidence="2" id="KW-1185">Reference proteome</keyword>
<evidence type="ECO:0000313" key="1">
    <source>
        <dbReference type="EMBL" id="TWG23593.1"/>
    </source>
</evidence>
<dbReference type="RefSeq" id="WP_145830810.1">
    <property type="nucleotide sequence ID" value="NZ_BOMX01000034.1"/>
</dbReference>
<proteinExistence type="predicted"/>
<dbReference type="AlphaFoldDB" id="A0A561WIA7"/>